<comment type="caution">
    <text evidence="1">The sequence shown here is derived from an EMBL/GenBank/DDBJ whole genome shotgun (WGS) entry which is preliminary data.</text>
</comment>
<evidence type="ECO:0000313" key="1">
    <source>
        <dbReference type="EMBL" id="KAG0419161.1"/>
    </source>
</evidence>
<gene>
    <name evidence="1" type="ORF">HPB47_004315</name>
</gene>
<sequence length="1659" mass="184372">MAQPGDDRRGASRRSGEATRLGATGELASGPSTGSASGAAARPDRQGVSLSFAVHEAALQPEDDAELYYDLMLTDSSGEPSRSLKDAADWSQTADSNSESKTTTKTIIRTSNDARNQNSRLRHSMPVQQRRSLNSIYASSRGRRPSCVLEQEFEVSISEDDSQQVIEIEDLQEIEASDEFVSGVDEEVDEIDGKLFGQTVPLQGHRLRHYHVTETTGTPEVVAYAIAAAAEPRVTTKLVPTAKPVPISKFATAASVFKTERTLPKTRATVLTASPVVPCPIVTALRDPPVVPYPIVPVLRDPPAVPCPMAPVTPLSTYTIEEPMPKDRPVLTKMSVPITPLVTGTTAKKVRTAGSIYGPAGFSIGLSSRKVQYSGQPEVHEYTKESSGSGGGTRLEWKRQQDGVVLLDVGPPLTKEQEEAERKRIRQEMEARFKQNDAKPDISTNNEAESKKPTGPSSESVLRVPDRARSSTSLIGKSRPPVVFEAQIVGSKTSATSVRSPSRTAPTIRQVLEGCSCYNGEPEPDSCRGCLDELVTHDGVSSTHPKLNVITAQLPSRITGQHLCIPEVLMQEGRRVYENLDDRYRYDRGVQKDRLRYEPGLIIQDDVKRPEPMHLIRDERSLIQSGLLMDEGLTCSPRKSSQVNIQDIRVDGSDSTRVIVDDTNERRRSRRPGLEPPDLRFQTSSQFSPELQAGRVARTRSYERPWGPTGYEHSRFRSLSPHVNMPTDRPPERFFSERTGTDRLVFERGAEFRSYNTIQSQWSPFDPSPLGPKPSPMEAVARNAWKQYSREYERYLSNLNEWNCQQEILRNKLGAKASSPTAHMTSGKLIPQKPSLPDPPILGSQMNPEPEDEAMRIRIAVSTNNLRRNRPGAPSSTRPTQNSKRSVSTESISLIECRDPQRQLLVNRVEANRAHKVRVPTAQQEPTIFNEVEDSRVRVTALCKEHMSLRGMSVPPSRPSPSMGRSAVDHGLMGTTPGTYTDGKYYSQAVGSLERQGLNPTSSRKIRRHIMYAPQLKTGVPRDFLVYFLVSMATLASIFAAIGVFSKPDSGEHLDENPLQNSPGPISRGNPSEPVVLRRNRRPPRTNNFGVCKSLECQREGVALASMLDWALDPCADFQAFACRITRATPLQEMERLVGIQLQQRPLAGPLVHLQRLRRECLEVKGRSWKQLRNLLDSLALEGWPFSDSSNVSRDRVWEVAASLQRRLGITSLLAVSLQPGSDVLIQKAAPAWSRDEEDLMASRYHTFAGSLRGESVIDTSSQAAQVVQLARELSDLPSQSLTERAQFDDSPYKLFFASLFDVNDNKTRGQPAVLFSRQLASRLTQLLGQVEPHVVLNYQGFLATLSVEPLLPDMNASETRCWRLVEDALPELFLYAAFRSRRSVMAALSNITESVKRNVMLYVNSASWMEAGVRRESVERLRELRVHAFAPSWFWATDRVRVQFDMLSQVGSGQGIAAVAAFKEHAQNRLLRGDAWPVAPRDSQCAYDASFRTLYLPLLAVNLSGSLAEPLTLARLPRMGTQLAACLLHVVISGAGRWWGARTVRNLEPLRKCVAFQAPQGIDPDPLLERLAALAPVHSLYDEQQRARGIRDSEYRLPHAENVTSEQLFFIYYGISQCHVSPEQVNLPLQNSEPFRKAFGCRTGTFMAPANTCRFWAS</sequence>
<evidence type="ECO:0000313" key="2">
    <source>
        <dbReference type="Proteomes" id="UP000805193"/>
    </source>
</evidence>
<proteinExistence type="predicted"/>
<reference evidence="1 2" key="1">
    <citation type="journal article" date="2020" name="Cell">
        <title>Large-Scale Comparative Analyses of Tick Genomes Elucidate Their Genetic Diversity and Vector Capacities.</title>
        <authorList>
            <consortium name="Tick Genome and Microbiome Consortium (TIGMIC)"/>
            <person name="Jia N."/>
            <person name="Wang J."/>
            <person name="Shi W."/>
            <person name="Du L."/>
            <person name="Sun Y."/>
            <person name="Zhan W."/>
            <person name="Jiang J.F."/>
            <person name="Wang Q."/>
            <person name="Zhang B."/>
            <person name="Ji P."/>
            <person name="Bell-Sakyi L."/>
            <person name="Cui X.M."/>
            <person name="Yuan T.T."/>
            <person name="Jiang B.G."/>
            <person name="Yang W.F."/>
            <person name="Lam T.T."/>
            <person name="Chang Q.C."/>
            <person name="Ding S.J."/>
            <person name="Wang X.J."/>
            <person name="Zhu J.G."/>
            <person name="Ruan X.D."/>
            <person name="Zhao L."/>
            <person name="Wei J.T."/>
            <person name="Ye R.Z."/>
            <person name="Que T.C."/>
            <person name="Du C.H."/>
            <person name="Zhou Y.H."/>
            <person name="Cheng J.X."/>
            <person name="Dai P.F."/>
            <person name="Guo W.B."/>
            <person name="Han X.H."/>
            <person name="Huang E.J."/>
            <person name="Li L.F."/>
            <person name="Wei W."/>
            <person name="Gao Y.C."/>
            <person name="Liu J.Z."/>
            <person name="Shao H.Z."/>
            <person name="Wang X."/>
            <person name="Wang C.C."/>
            <person name="Yang T.C."/>
            <person name="Huo Q.B."/>
            <person name="Li W."/>
            <person name="Chen H.Y."/>
            <person name="Chen S.E."/>
            <person name="Zhou L.G."/>
            <person name="Ni X.B."/>
            <person name="Tian J.H."/>
            <person name="Sheng Y."/>
            <person name="Liu T."/>
            <person name="Pan Y.S."/>
            <person name="Xia L.Y."/>
            <person name="Li J."/>
            <person name="Zhao F."/>
            <person name="Cao W.C."/>
        </authorList>
    </citation>
    <scope>NUCLEOTIDE SEQUENCE [LARGE SCALE GENOMIC DNA]</scope>
    <source>
        <strain evidence="1">Iper-2018</strain>
    </source>
</reference>
<keyword evidence="2" id="KW-1185">Reference proteome</keyword>
<organism evidence="1 2">
    <name type="scientific">Ixodes persulcatus</name>
    <name type="common">Taiga tick</name>
    <dbReference type="NCBI Taxonomy" id="34615"/>
    <lineage>
        <taxon>Eukaryota</taxon>
        <taxon>Metazoa</taxon>
        <taxon>Ecdysozoa</taxon>
        <taxon>Arthropoda</taxon>
        <taxon>Chelicerata</taxon>
        <taxon>Arachnida</taxon>
        <taxon>Acari</taxon>
        <taxon>Parasitiformes</taxon>
        <taxon>Ixodida</taxon>
        <taxon>Ixodoidea</taxon>
        <taxon>Ixodidae</taxon>
        <taxon>Ixodinae</taxon>
        <taxon>Ixodes</taxon>
    </lineage>
</organism>
<accession>A0AC60PG20</accession>
<protein>
    <submittedName>
        <fullName evidence="1">Uncharacterized protein</fullName>
    </submittedName>
</protein>
<dbReference type="Proteomes" id="UP000805193">
    <property type="component" value="Unassembled WGS sequence"/>
</dbReference>
<dbReference type="EMBL" id="JABSTQ010010654">
    <property type="protein sequence ID" value="KAG0419161.1"/>
    <property type="molecule type" value="Genomic_DNA"/>
</dbReference>
<name>A0AC60PG20_IXOPE</name>